<protein>
    <submittedName>
        <fullName evidence="2">Uncharacterized protein</fullName>
    </submittedName>
</protein>
<sequence>MDNLDEIAKDIYDFARAQASGKSQKRGSAARFDLPNGQHAGIVASKLAEMYRKENQGGLFASVRNVFKAKNLSASRGAGKAKEAIALYERSRQEVYDVTGDKINKLHAVFKGWERADAKRAEFVASQFDHERSAAATSPSGRGSDQFSQVAFASYSDAVNDTVYQLEETASRARQKIDSAYSALERVRAIEMDRTPYGSPDTSENMHDGMKRVADFVSQVTNDLEAATKNAQSKIAELGTNYRQLIGEDALVRRPHAAQSTINGLSVRDAAGLQPRKSSTFAPQAQMLSLDGRGGSSERVNALKPEGALSTRELARMKPAAETPSHSAGSSTAAPARPQGQRSHRQRR</sequence>
<feature type="compositionally biased region" description="Polar residues" evidence="1">
    <location>
        <begin position="324"/>
        <end position="333"/>
    </location>
</feature>
<comment type="caution">
    <text evidence="2">The sequence shown here is derived from an EMBL/GenBank/DDBJ whole genome shotgun (WGS) entry which is preliminary data.</text>
</comment>
<keyword evidence="3" id="KW-1185">Reference proteome</keyword>
<dbReference type="RefSeq" id="WP_307160862.1">
    <property type="nucleotide sequence ID" value="NZ_JAUSWV010000001.1"/>
</dbReference>
<reference evidence="2 3" key="1">
    <citation type="submission" date="2023-07" db="EMBL/GenBank/DDBJ databases">
        <title>Comparative genomics of wheat-associated soil bacteria to identify genetic determinants of phenazine resistance.</title>
        <authorList>
            <person name="Mouncey N."/>
        </authorList>
    </citation>
    <scope>NUCLEOTIDE SEQUENCE [LARGE SCALE GENOMIC DNA]</scope>
    <source>
        <strain evidence="2 3">B2I6</strain>
    </source>
</reference>
<dbReference type="Proteomes" id="UP001230654">
    <property type="component" value="Unassembled WGS sequence"/>
</dbReference>
<dbReference type="EMBL" id="JAUSWV010000001">
    <property type="protein sequence ID" value="MDQ0578228.1"/>
    <property type="molecule type" value="Genomic_DNA"/>
</dbReference>
<evidence type="ECO:0000256" key="1">
    <source>
        <dbReference type="SAM" id="MobiDB-lite"/>
    </source>
</evidence>
<feature type="region of interest" description="Disordered" evidence="1">
    <location>
        <begin position="288"/>
        <end position="348"/>
    </location>
</feature>
<evidence type="ECO:0000313" key="3">
    <source>
        <dbReference type="Proteomes" id="UP001230654"/>
    </source>
</evidence>
<name>A0ABU0NHK6_STRRH</name>
<proteinExistence type="predicted"/>
<gene>
    <name evidence="2" type="ORF">QF030_000406</name>
</gene>
<organism evidence="2 3">
    <name type="scientific">Streptomyces rishiriensis</name>
    <dbReference type="NCBI Taxonomy" id="68264"/>
    <lineage>
        <taxon>Bacteria</taxon>
        <taxon>Bacillati</taxon>
        <taxon>Actinomycetota</taxon>
        <taxon>Actinomycetes</taxon>
        <taxon>Kitasatosporales</taxon>
        <taxon>Streptomycetaceae</taxon>
        <taxon>Streptomyces</taxon>
    </lineage>
</organism>
<accession>A0ABU0NHK6</accession>
<evidence type="ECO:0000313" key="2">
    <source>
        <dbReference type="EMBL" id="MDQ0578228.1"/>
    </source>
</evidence>